<evidence type="ECO:0000313" key="1">
    <source>
        <dbReference type="EMBL" id="KAL0937823.1"/>
    </source>
</evidence>
<comment type="caution">
    <text evidence="1">The sequence shown here is derived from an EMBL/GenBank/DDBJ whole genome shotgun (WGS) entry which is preliminary data.</text>
</comment>
<dbReference type="Proteomes" id="UP000805649">
    <property type="component" value="Unassembled WGS sequence"/>
</dbReference>
<sequence length="388" mass="44537">MTQIPPTPLLVASVPPAHSTYEYITRLMNSALQERHVDPTWRYNGHIVRNDAFIWVTFATETRHRTAWPRDYRFRSCQPRCNPTEPSYSIHADLAQLARRCGANINELHSFMCFPPVRAVVRTLLIELENPEAQNGQRPVEADIINSVNETIASTVSSERQKYVTQITPAGPDFSNRALVLCLVKLFAHFESWGYWRFGPGGRRLILETLISIVGLFCNAWAHAPMIDVAWSRLGKSVRPTSPFVEQLNNDQPSPSGVLMPEIWLEWSLMFDPWIRRGDSIQLLRPDNPEPPVFLAEVSEPEADNEGRVVVKYLSKPDEERWSFKSILDSKWTGKRPRSGLQYLVDWEYAEPSWQPAKDLQGCESWVLQFHRLHPHKAGPVSKLSRFL</sequence>
<dbReference type="EMBL" id="VUJX02000004">
    <property type="protein sequence ID" value="KAL0937823.1"/>
    <property type="molecule type" value="Genomic_DNA"/>
</dbReference>
<protein>
    <submittedName>
        <fullName evidence="1">Uncharacterized protein</fullName>
    </submittedName>
</protein>
<accession>A0ACC3Z162</accession>
<evidence type="ECO:0000313" key="2">
    <source>
        <dbReference type="Proteomes" id="UP000805649"/>
    </source>
</evidence>
<organism evidence="1 2">
    <name type="scientific">Colletotrichum truncatum</name>
    <name type="common">Anthracnose fungus</name>
    <name type="synonym">Colletotrichum capsici</name>
    <dbReference type="NCBI Taxonomy" id="5467"/>
    <lineage>
        <taxon>Eukaryota</taxon>
        <taxon>Fungi</taxon>
        <taxon>Dikarya</taxon>
        <taxon>Ascomycota</taxon>
        <taxon>Pezizomycotina</taxon>
        <taxon>Sordariomycetes</taxon>
        <taxon>Hypocreomycetidae</taxon>
        <taxon>Glomerellales</taxon>
        <taxon>Glomerellaceae</taxon>
        <taxon>Colletotrichum</taxon>
        <taxon>Colletotrichum truncatum species complex</taxon>
    </lineage>
</organism>
<gene>
    <name evidence="1" type="ORF">CTRU02_207554</name>
</gene>
<reference evidence="1 2" key="1">
    <citation type="journal article" date="2020" name="Phytopathology">
        <title>Genome Sequence Resources of Colletotrichum truncatum, C. plurivorum, C. musicola, and C. sojae: Four Species Pathogenic to Soybean (Glycine max).</title>
        <authorList>
            <person name="Rogerio F."/>
            <person name="Boufleur T.R."/>
            <person name="Ciampi-Guillardi M."/>
            <person name="Sukno S.A."/>
            <person name="Thon M.R."/>
            <person name="Massola Junior N.S."/>
            <person name="Baroncelli R."/>
        </authorList>
    </citation>
    <scope>NUCLEOTIDE SEQUENCE [LARGE SCALE GENOMIC DNA]</scope>
    <source>
        <strain evidence="1 2">CMES1059</strain>
    </source>
</reference>
<proteinExistence type="predicted"/>
<name>A0ACC3Z162_COLTU</name>
<keyword evidence="2" id="KW-1185">Reference proteome</keyword>